<keyword evidence="2" id="KW-1185">Reference proteome</keyword>
<protein>
    <submittedName>
        <fullName evidence="1">Uncharacterized protein</fullName>
    </submittedName>
</protein>
<evidence type="ECO:0000313" key="2">
    <source>
        <dbReference type="Proteomes" id="UP001156905"/>
    </source>
</evidence>
<dbReference type="RefSeq" id="WP_284268569.1">
    <property type="nucleotide sequence ID" value="NZ_BSOW01000015.1"/>
</dbReference>
<sequence>MMTGSGEPGQDQLEQLAAGGFPTNGTVLLGAAREAWQVIWGRFTATLPGQSDAWVIIRAIDSTFYEVTSSDEAVLNIIRSTYKDVRVTPGPVTSAPIERI</sequence>
<comment type="caution">
    <text evidence="1">The sequence shown here is derived from an EMBL/GenBank/DDBJ whole genome shotgun (WGS) entry which is preliminary data.</text>
</comment>
<gene>
    <name evidence="1" type="ORF">GCM10007857_43330</name>
</gene>
<name>A0ABQ6AZJ6_9BRAD</name>
<evidence type="ECO:0000313" key="1">
    <source>
        <dbReference type="EMBL" id="GLR87622.1"/>
    </source>
</evidence>
<dbReference type="EMBL" id="BSOW01000015">
    <property type="protein sequence ID" value="GLR87622.1"/>
    <property type="molecule type" value="Genomic_DNA"/>
</dbReference>
<accession>A0ABQ6AZJ6</accession>
<dbReference type="Proteomes" id="UP001156905">
    <property type="component" value="Unassembled WGS sequence"/>
</dbReference>
<reference evidence="2" key="1">
    <citation type="journal article" date="2019" name="Int. J. Syst. Evol. Microbiol.">
        <title>The Global Catalogue of Microorganisms (GCM) 10K type strain sequencing project: providing services to taxonomists for standard genome sequencing and annotation.</title>
        <authorList>
            <consortium name="The Broad Institute Genomics Platform"/>
            <consortium name="The Broad Institute Genome Sequencing Center for Infectious Disease"/>
            <person name="Wu L."/>
            <person name="Ma J."/>
        </authorList>
    </citation>
    <scope>NUCLEOTIDE SEQUENCE [LARGE SCALE GENOMIC DNA]</scope>
    <source>
        <strain evidence="2">NBRC 102520</strain>
    </source>
</reference>
<proteinExistence type="predicted"/>
<organism evidence="1 2">
    <name type="scientific">Bradyrhizobium iriomotense</name>
    <dbReference type="NCBI Taxonomy" id="441950"/>
    <lineage>
        <taxon>Bacteria</taxon>
        <taxon>Pseudomonadati</taxon>
        <taxon>Pseudomonadota</taxon>
        <taxon>Alphaproteobacteria</taxon>
        <taxon>Hyphomicrobiales</taxon>
        <taxon>Nitrobacteraceae</taxon>
        <taxon>Bradyrhizobium</taxon>
    </lineage>
</organism>